<dbReference type="Gene3D" id="1.20.140.10">
    <property type="entry name" value="Butyryl-CoA Dehydrogenase, subunit A, domain 3"/>
    <property type="match status" value="1"/>
</dbReference>
<dbReference type="Pfam" id="PF00441">
    <property type="entry name" value="Acyl-CoA_dh_1"/>
    <property type="match status" value="1"/>
</dbReference>
<proteinExistence type="predicted"/>
<dbReference type="InterPro" id="IPR009075">
    <property type="entry name" value="AcylCo_DH/oxidase_C"/>
</dbReference>
<sequence length="121" mass="12780">MAFLHSRKPSNLGTSLARLPRFQILLGEIDALLLSNEALINHTITLTEQGADTDTTAGLAKQVITENAIAAVSKAVAAIGNPGLSQDNPLERHYRNVLCGRIHTPQADSALLAAGCEALKV</sequence>
<feature type="domain" description="Acyl-CoA dehydrogenase/oxidase C-terminal" evidence="2">
    <location>
        <begin position="5"/>
        <end position="102"/>
    </location>
</feature>
<organism evidence="3 4">
    <name type="scientific">Acetobacter malorum DSM 14337</name>
    <dbReference type="NCBI Taxonomy" id="1307910"/>
    <lineage>
        <taxon>Bacteria</taxon>
        <taxon>Pseudomonadati</taxon>
        <taxon>Pseudomonadota</taxon>
        <taxon>Alphaproteobacteria</taxon>
        <taxon>Acetobacterales</taxon>
        <taxon>Acetobacteraceae</taxon>
        <taxon>Acetobacter</taxon>
    </lineage>
</organism>
<evidence type="ECO:0000256" key="1">
    <source>
        <dbReference type="ARBA" id="ARBA00022630"/>
    </source>
</evidence>
<dbReference type="Proteomes" id="UP001065047">
    <property type="component" value="Unassembled WGS sequence"/>
</dbReference>
<dbReference type="EMBL" id="BAPF01000029">
    <property type="protein sequence ID" value="GBQ80396.1"/>
    <property type="molecule type" value="Genomic_DNA"/>
</dbReference>
<keyword evidence="4" id="KW-1185">Reference proteome</keyword>
<dbReference type="InterPro" id="IPR036250">
    <property type="entry name" value="AcylCo_DH-like_C"/>
</dbReference>
<gene>
    <name evidence="3" type="ORF">AA14337_1722</name>
</gene>
<accession>A0ABQ0PT40</accession>
<keyword evidence="1" id="KW-0285">Flavoprotein</keyword>
<evidence type="ECO:0000313" key="3">
    <source>
        <dbReference type="EMBL" id="GBQ80396.1"/>
    </source>
</evidence>
<name>A0ABQ0PT40_9PROT</name>
<reference evidence="3" key="1">
    <citation type="submission" date="2013-04" db="EMBL/GenBank/DDBJ databases">
        <title>The genome sequencing project of 58 acetic acid bacteria.</title>
        <authorList>
            <person name="Okamoto-Kainuma A."/>
            <person name="Ishikawa M."/>
            <person name="Umino S."/>
            <person name="Koizumi Y."/>
            <person name="Shiwa Y."/>
            <person name="Yoshikawa H."/>
            <person name="Matsutani M."/>
            <person name="Matsushita K."/>
        </authorList>
    </citation>
    <scope>NUCLEOTIDE SEQUENCE</scope>
    <source>
        <strain evidence="3">DSM 14337</strain>
    </source>
</reference>
<comment type="caution">
    <text evidence="3">The sequence shown here is derived from an EMBL/GenBank/DDBJ whole genome shotgun (WGS) entry which is preliminary data.</text>
</comment>
<protein>
    <recommendedName>
        <fullName evidence="2">Acyl-CoA dehydrogenase/oxidase C-terminal domain-containing protein</fullName>
    </recommendedName>
</protein>
<evidence type="ECO:0000313" key="4">
    <source>
        <dbReference type="Proteomes" id="UP001065047"/>
    </source>
</evidence>
<dbReference type="SUPFAM" id="SSF47203">
    <property type="entry name" value="Acyl-CoA dehydrogenase C-terminal domain-like"/>
    <property type="match status" value="1"/>
</dbReference>
<evidence type="ECO:0000259" key="2">
    <source>
        <dbReference type="Pfam" id="PF00441"/>
    </source>
</evidence>